<dbReference type="Proteomes" id="UP000308121">
    <property type="component" value="Unassembled WGS sequence"/>
</dbReference>
<dbReference type="SUPFAM" id="SSF48726">
    <property type="entry name" value="Immunoglobulin"/>
    <property type="match status" value="5"/>
</dbReference>
<feature type="domain" description="Ig-like" evidence="3">
    <location>
        <begin position="87"/>
        <end position="173"/>
    </location>
</feature>
<dbReference type="Gene3D" id="2.60.40.10">
    <property type="entry name" value="Immunoglobulins"/>
    <property type="match status" value="3"/>
</dbReference>
<dbReference type="EMBL" id="SZYE01000307">
    <property type="protein sequence ID" value="TKR21916.1"/>
    <property type="molecule type" value="Genomic_DNA"/>
</dbReference>
<evidence type="ECO:0000259" key="3">
    <source>
        <dbReference type="PROSITE" id="PS50835"/>
    </source>
</evidence>
<keyword evidence="1" id="KW-0677">Repeat</keyword>
<evidence type="ECO:0000256" key="2">
    <source>
        <dbReference type="SAM" id="MobiDB-lite"/>
    </source>
</evidence>
<reference evidence="4 5" key="1">
    <citation type="submission" date="2019-05" db="EMBL/GenBank/DDBJ databases">
        <title>Genome sequence of Cellulomonas hominis strain CS1.</title>
        <authorList>
            <person name="Belmont J."/>
            <person name="Maclea K.S."/>
        </authorList>
    </citation>
    <scope>NUCLEOTIDE SEQUENCE [LARGE SCALE GENOMIC DNA]</scope>
    <source>
        <strain evidence="4 5">CS1</strain>
    </source>
</reference>
<dbReference type="InterPro" id="IPR013098">
    <property type="entry name" value="Ig_I-set"/>
</dbReference>
<dbReference type="Pfam" id="PF07679">
    <property type="entry name" value="I-set"/>
    <property type="match status" value="2"/>
</dbReference>
<dbReference type="InterPro" id="IPR003599">
    <property type="entry name" value="Ig_sub"/>
</dbReference>
<feature type="domain" description="Ig-like" evidence="3">
    <location>
        <begin position="269"/>
        <end position="355"/>
    </location>
</feature>
<dbReference type="GO" id="GO:0005975">
    <property type="term" value="P:carbohydrate metabolic process"/>
    <property type="evidence" value="ECO:0007669"/>
    <property type="project" value="UniProtKB-ARBA"/>
</dbReference>
<organism evidence="4 5">
    <name type="scientific">Cellulomonas hominis</name>
    <dbReference type="NCBI Taxonomy" id="156981"/>
    <lineage>
        <taxon>Bacteria</taxon>
        <taxon>Bacillati</taxon>
        <taxon>Actinomycetota</taxon>
        <taxon>Actinomycetes</taxon>
        <taxon>Micrococcales</taxon>
        <taxon>Cellulomonadaceae</taxon>
        <taxon>Cellulomonas</taxon>
    </lineage>
</organism>
<proteinExistence type="predicted"/>
<dbReference type="InterPro" id="IPR007110">
    <property type="entry name" value="Ig-like_dom"/>
</dbReference>
<sequence>DAVTATARVALADGAPAPAALLRALAGRAVAWAFDPVDDAAAVQADPALAADGTAAARFTRGAGATLAVRATVDQSTAGATLEQPVPPTVSAPAGATALEGAQATFATTVTGSPAPAVRWQRAAPGSSSWIDVPGATGTVLTVDAAREDDGARYRVVASNAAGTATSAPAALAVTWGPEVTDPPADAAGLPGTTARFAVAAAGSPEPAVRWQTAPSGQDVWTDVAGATGPTYDRVLGSGDAGLRVRAVVTGATGEVASAAATITLHAAPFVTADPQDQAVPEGADATFTVAVSGTPAPTLRWDVLVPGGSGWVAVSGAGSATLVVPAERAAQGTRYRAVASSAAGSAVSAAATLTVLWGPEVTGPADATVVAGDVARFEVEAAGEPAPAVRWQTDDGSGWTDVPGATGPVYERTAGPRDQGLLVRAVATGAAGEVPSAAATLTVHTAPTFTAQPTDATADAGGVATFTVAAAGSPTPALRWQVRAPGGAWTDVAGGTSGTLTVPATTEVDGSSYRALASNAAAADVASGVAVLRVLTPPEVGDPVDVAVPDGGTARFEVAASGSPAPTVTWERSADGTAWLPVPGATGPVLELPVTAADDGTLVRAVAASTLVAGPATATSAPALITVVTAPEVVSEPGGVGADGVLAVVAGRPVTLSWVVDADAGTATWQSSRDGGRTWGDLPDGAGVSQAGVAAPRALALRVAAAPTSGTVRHTVSYTPVVGDDGLMIRLVVENAAAAVATDAVTLRVAAAEGGTTPGATTPGATTPGATAPGADPAGSGAAVPGTGGG</sequence>
<evidence type="ECO:0000313" key="5">
    <source>
        <dbReference type="Proteomes" id="UP000308121"/>
    </source>
</evidence>
<feature type="domain" description="Ig-like" evidence="3">
    <location>
        <begin position="448"/>
        <end position="527"/>
    </location>
</feature>
<name>A0A7Z8JW53_9CELL</name>
<dbReference type="AlphaFoldDB" id="A0A7Z8JW53"/>
<feature type="region of interest" description="Disordered" evidence="2">
    <location>
        <begin position="755"/>
        <end position="791"/>
    </location>
</feature>
<dbReference type="PANTHER" id="PTHR13817">
    <property type="entry name" value="TITIN"/>
    <property type="match status" value="1"/>
</dbReference>
<dbReference type="InterPro" id="IPR036179">
    <property type="entry name" value="Ig-like_dom_sf"/>
</dbReference>
<feature type="non-terminal residue" evidence="4">
    <location>
        <position position="1"/>
    </location>
</feature>
<evidence type="ECO:0000256" key="1">
    <source>
        <dbReference type="ARBA" id="ARBA00022737"/>
    </source>
</evidence>
<dbReference type="SMART" id="SM00409">
    <property type="entry name" value="IG"/>
    <property type="match status" value="4"/>
</dbReference>
<comment type="caution">
    <text evidence="4">The sequence shown here is derived from an EMBL/GenBank/DDBJ whole genome shotgun (WGS) entry which is preliminary data.</text>
</comment>
<dbReference type="InterPro" id="IPR013783">
    <property type="entry name" value="Ig-like_fold"/>
</dbReference>
<dbReference type="InterPro" id="IPR050964">
    <property type="entry name" value="Striated_Muscle_Regulatory"/>
</dbReference>
<dbReference type="PROSITE" id="PS50835">
    <property type="entry name" value="IG_LIKE"/>
    <property type="match status" value="3"/>
</dbReference>
<accession>A0A7Z8JW53</accession>
<protein>
    <recommendedName>
        <fullName evidence="3">Ig-like domain-containing protein</fullName>
    </recommendedName>
</protein>
<dbReference type="PANTHER" id="PTHR13817:SF73">
    <property type="entry name" value="FIBRONECTIN TYPE-III DOMAIN-CONTAINING PROTEIN"/>
    <property type="match status" value="1"/>
</dbReference>
<gene>
    <name evidence="4" type="ORF">FA014_19220</name>
</gene>
<feature type="non-terminal residue" evidence="4">
    <location>
        <position position="791"/>
    </location>
</feature>
<evidence type="ECO:0000313" key="4">
    <source>
        <dbReference type="EMBL" id="TKR21916.1"/>
    </source>
</evidence>